<feature type="domain" description="Regulator of nucleoside diphosphate kinase N-terminal" evidence="2">
    <location>
        <begin position="5"/>
        <end position="43"/>
    </location>
</feature>
<keyword evidence="3" id="KW-0418">Kinase</keyword>
<dbReference type="AlphaFoldDB" id="A0A076PU13"/>
<dbReference type="GO" id="GO:0003677">
    <property type="term" value="F:DNA binding"/>
    <property type="evidence" value="ECO:0007669"/>
    <property type="project" value="InterPro"/>
</dbReference>
<organism evidence="3 4">
    <name type="scientific">Comamonas testosteroni TK102</name>
    <dbReference type="NCBI Taxonomy" id="1392005"/>
    <lineage>
        <taxon>Bacteria</taxon>
        <taxon>Pseudomonadati</taxon>
        <taxon>Pseudomonadota</taxon>
        <taxon>Betaproteobacteria</taxon>
        <taxon>Burkholderiales</taxon>
        <taxon>Comamonadaceae</taxon>
        <taxon>Comamonas</taxon>
    </lineage>
</organism>
<dbReference type="InterPro" id="IPR023459">
    <property type="entry name" value="Tscrpt_elong_fac_GreA/B_fam"/>
</dbReference>
<dbReference type="EMBL" id="CP006704">
    <property type="protein sequence ID" value="AIJ48156.1"/>
    <property type="molecule type" value="Genomic_DNA"/>
</dbReference>
<gene>
    <name evidence="3" type="ORF">O987_20315</name>
</gene>
<evidence type="ECO:0000259" key="2">
    <source>
        <dbReference type="Pfam" id="PF14760"/>
    </source>
</evidence>
<dbReference type="InterPro" id="IPR036953">
    <property type="entry name" value="GreA/GreB_C_sf"/>
</dbReference>
<dbReference type="GO" id="GO:0032784">
    <property type="term" value="P:regulation of DNA-templated transcription elongation"/>
    <property type="evidence" value="ECO:0007669"/>
    <property type="project" value="InterPro"/>
</dbReference>
<dbReference type="InterPro" id="IPR029462">
    <property type="entry name" value="Rnk_N"/>
</dbReference>
<dbReference type="InterPro" id="IPR001437">
    <property type="entry name" value="Tscrpt_elong_fac_GreA/B_C"/>
</dbReference>
<protein>
    <submittedName>
        <fullName evidence="3">Nucleoside diphosphate kinase regulator</fullName>
    </submittedName>
</protein>
<dbReference type="GO" id="GO:0070063">
    <property type="term" value="F:RNA polymerase binding"/>
    <property type="evidence" value="ECO:0007669"/>
    <property type="project" value="InterPro"/>
</dbReference>
<feature type="domain" description="Transcription elongation factor GreA/GreB C-terminal" evidence="1">
    <location>
        <begin position="50"/>
        <end position="124"/>
    </location>
</feature>
<reference evidence="3 4" key="1">
    <citation type="journal article" date="2014" name="Genome Announc.">
        <title>Complete Genome Sequence of Polychlorinated Biphenyl Degrader Comamonas testosteroni TK102 (NBRC 109938).</title>
        <authorList>
            <person name="Fukuda K."/>
            <person name="Hosoyama A."/>
            <person name="Tsuchikane K."/>
            <person name="Ohji S."/>
            <person name="Yamazoe A."/>
            <person name="Fujita N."/>
            <person name="Shintani M."/>
            <person name="Kimbara K."/>
        </authorList>
    </citation>
    <scope>NUCLEOTIDE SEQUENCE [LARGE SCALE GENOMIC DNA]</scope>
    <source>
        <strain evidence="3">TK102</strain>
    </source>
</reference>
<dbReference type="Proteomes" id="UP000028782">
    <property type="component" value="Chromosome"/>
</dbReference>
<dbReference type="PANTHER" id="PTHR30437">
    <property type="entry name" value="TRANSCRIPTION ELONGATION FACTOR GREA"/>
    <property type="match status" value="1"/>
</dbReference>
<accession>A0A076PU13</accession>
<dbReference type="NCBIfam" id="NF004396">
    <property type="entry name" value="PRK05753.1"/>
    <property type="match status" value="1"/>
</dbReference>
<evidence type="ECO:0000313" key="3">
    <source>
        <dbReference type="EMBL" id="AIJ48156.1"/>
    </source>
</evidence>
<name>A0A076PU13_COMTE</name>
<dbReference type="GO" id="GO:0016301">
    <property type="term" value="F:kinase activity"/>
    <property type="evidence" value="ECO:0007669"/>
    <property type="project" value="UniProtKB-KW"/>
</dbReference>
<dbReference type="PANTHER" id="PTHR30437:SF5">
    <property type="entry name" value="REGULATOR OF NUCLEOSIDE DIPHOSPHATE KINASE"/>
    <property type="match status" value="1"/>
</dbReference>
<dbReference type="KEGG" id="ctes:O987_20315"/>
<keyword evidence="3" id="KW-0808">Transferase</keyword>
<evidence type="ECO:0000259" key="1">
    <source>
        <dbReference type="Pfam" id="PF01272"/>
    </source>
</evidence>
<dbReference type="SUPFAM" id="SSF54534">
    <property type="entry name" value="FKBP-like"/>
    <property type="match status" value="1"/>
</dbReference>
<dbReference type="HOGENOM" id="CLU_120358_1_1_4"/>
<dbReference type="GO" id="GO:0006354">
    <property type="term" value="P:DNA-templated transcription elongation"/>
    <property type="evidence" value="ECO:0007669"/>
    <property type="project" value="TreeGrafter"/>
</dbReference>
<sequence>MERKPNITLSSLDLDRIESLLEKNNSQFPGRDALEAELDRADVLDPAEMPANVVTMNSTVRFTMLEIGKSSTLTLVYPKDMDGSADKVSIFAPVGIALLGLSVGDEFKMPSPTGQVTVRVDAIEFQPESAGEFHR</sequence>
<dbReference type="Pfam" id="PF14760">
    <property type="entry name" value="Rnk_N"/>
    <property type="match status" value="1"/>
</dbReference>
<dbReference type="Pfam" id="PF01272">
    <property type="entry name" value="GreA_GreB"/>
    <property type="match status" value="1"/>
</dbReference>
<dbReference type="RefSeq" id="WP_003053084.1">
    <property type="nucleotide sequence ID" value="NZ_CP006704.1"/>
</dbReference>
<dbReference type="Gene3D" id="3.10.50.30">
    <property type="entry name" value="Transcription elongation factor, GreA/GreB, C-terminal domain"/>
    <property type="match status" value="1"/>
</dbReference>
<proteinExistence type="predicted"/>
<dbReference type="Gene3D" id="1.10.286.20">
    <property type="match status" value="1"/>
</dbReference>
<evidence type="ECO:0000313" key="4">
    <source>
        <dbReference type="Proteomes" id="UP000028782"/>
    </source>
</evidence>